<dbReference type="AlphaFoldDB" id="D3B665"/>
<feature type="binding site" evidence="2">
    <location>
        <position position="58"/>
    </location>
    <ligand>
        <name>Fe cation</name>
        <dbReference type="ChEBI" id="CHEBI:24875"/>
    </ligand>
</feature>
<dbReference type="OMA" id="GRMRHRD"/>
<dbReference type="CDD" id="cd02247">
    <property type="entry name" value="cupin_pirin_C"/>
    <property type="match status" value="1"/>
</dbReference>
<dbReference type="InterPro" id="IPR011051">
    <property type="entry name" value="RmlC_Cupin_sf"/>
</dbReference>
<dbReference type="RefSeq" id="XP_020435480.1">
    <property type="nucleotide sequence ID" value="XM_020575066.1"/>
</dbReference>
<dbReference type="InterPro" id="IPR014710">
    <property type="entry name" value="RmlC-like_jellyroll"/>
</dbReference>
<dbReference type="InterPro" id="IPR012093">
    <property type="entry name" value="Pirin"/>
</dbReference>
<comment type="cofactor">
    <cofactor evidence="2">
        <name>Fe cation</name>
        <dbReference type="ChEBI" id="CHEBI:24875"/>
    </cofactor>
    <text evidence="2">Binds 1 Fe cation per subunit.</text>
</comment>
<comment type="caution">
    <text evidence="6">The sequence shown here is derived from an EMBL/GenBank/DDBJ whole genome shotgun (WGS) entry which is preliminary data.</text>
</comment>
<protein>
    <submittedName>
        <fullName evidence="6">Pirin family protein</fullName>
    </submittedName>
</protein>
<dbReference type="PIRSF" id="PIRSF006232">
    <property type="entry name" value="Pirin"/>
    <property type="match status" value="1"/>
</dbReference>
<dbReference type="PANTHER" id="PTHR13903">
    <property type="entry name" value="PIRIN-RELATED"/>
    <property type="match status" value="1"/>
</dbReference>
<evidence type="ECO:0000259" key="4">
    <source>
        <dbReference type="Pfam" id="PF02678"/>
    </source>
</evidence>
<dbReference type="SUPFAM" id="SSF51182">
    <property type="entry name" value="RmlC-like cupins"/>
    <property type="match status" value="1"/>
</dbReference>
<proteinExistence type="inferred from homology"/>
<dbReference type="Pfam" id="PF02678">
    <property type="entry name" value="Pirin"/>
    <property type="match status" value="1"/>
</dbReference>
<dbReference type="FunCoup" id="D3B665">
    <property type="interactions" value="1"/>
</dbReference>
<feature type="domain" description="Pirin N-terminal" evidence="4">
    <location>
        <begin position="29"/>
        <end position="120"/>
    </location>
</feature>
<dbReference type="GO" id="GO:0046872">
    <property type="term" value="F:metal ion binding"/>
    <property type="evidence" value="ECO:0007669"/>
    <property type="project" value="UniProtKB-KW"/>
</dbReference>
<evidence type="ECO:0000259" key="5">
    <source>
        <dbReference type="Pfam" id="PF05726"/>
    </source>
</evidence>
<evidence type="ECO:0000256" key="1">
    <source>
        <dbReference type="ARBA" id="ARBA00008416"/>
    </source>
</evidence>
<reference evidence="6 7" key="1">
    <citation type="journal article" date="2011" name="Genome Res.">
        <title>Phylogeny-wide analysis of social amoeba genomes highlights ancient origins for complex intercellular communication.</title>
        <authorList>
            <person name="Heidel A.J."/>
            <person name="Lawal H.M."/>
            <person name="Felder M."/>
            <person name="Schilde C."/>
            <person name="Helps N.R."/>
            <person name="Tunggal B."/>
            <person name="Rivero F."/>
            <person name="John U."/>
            <person name="Schleicher M."/>
            <person name="Eichinger L."/>
            <person name="Platzer M."/>
            <person name="Noegel A.A."/>
            <person name="Schaap P."/>
            <person name="Gloeckner G."/>
        </authorList>
    </citation>
    <scope>NUCLEOTIDE SEQUENCE [LARGE SCALE GENOMIC DNA]</scope>
    <source>
        <strain evidence="7">ATCC 26659 / Pp 5 / PN500</strain>
    </source>
</reference>
<dbReference type="STRING" id="670386.D3B665"/>
<dbReference type="InterPro" id="IPR003829">
    <property type="entry name" value="Pirin_N_dom"/>
</dbReference>
<dbReference type="Proteomes" id="UP000001396">
    <property type="component" value="Unassembled WGS sequence"/>
</dbReference>
<name>D3B665_HETP5</name>
<gene>
    <name evidence="6" type="ORF">PPL_04156</name>
</gene>
<keyword evidence="2" id="KW-0479">Metal-binding</keyword>
<sequence>MTSVRKVSKISSGTPTVDGGGVSLLRVIGQNNRLDPFLMLDEFRSDNPDDYIEGFPSHPHRGFETVTYMLAGIMEHQDHKGNKGLLTPGSIQWMTAGRGIIHSEMPKQENGLMQGFQLWINASIGYYYKITFKPRYQDIPPERIPVVSEVNGSKVKVLAGKYKDVTGPVSGIETEPIYLDVELVPGSTFSEEIPVGHSAFVYVFKGSCKFGPSQQQREVGQSNMAVLDGGAGETSMEAFSEKGCRFLLVSAKPINEPIEQYGPFVMNTKQELMQAFDDYQNGRF</sequence>
<dbReference type="GeneID" id="31359643"/>
<evidence type="ECO:0000256" key="2">
    <source>
        <dbReference type="PIRSR" id="PIRSR006232-1"/>
    </source>
</evidence>
<dbReference type="InterPro" id="IPR008778">
    <property type="entry name" value="Pirin_C_dom"/>
</dbReference>
<evidence type="ECO:0000256" key="3">
    <source>
        <dbReference type="RuleBase" id="RU003457"/>
    </source>
</evidence>
<dbReference type="InParanoid" id="D3B665"/>
<feature type="binding site" evidence="2">
    <location>
        <position position="60"/>
    </location>
    <ligand>
        <name>Fe cation</name>
        <dbReference type="ChEBI" id="CHEBI:24875"/>
    </ligand>
</feature>
<dbReference type="EMBL" id="ADBJ01000017">
    <property type="protein sequence ID" value="EFA83363.1"/>
    <property type="molecule type" value="Genomic_DNA"/>
</dbReference>
<dbReference type="Gene3D" id="2.60.120.10">
    <property type="entry name" value="Jelly Rolls"/>
    <property type="match status" value="2"/>
</dbReference>
<organism evidence="6 7">
    <name type="scientific">Heterostelium pallidum (strain ATCC 26659 / Pp 5 / PN500)</name>
    <name type="common">Cellular slime mold</name>
    <name type="synonym">Polysphondylium pallidum</name>
    <dbReference type="NCBI Taxonomy" id="670386"/>
    <lineage>
        <taxon>Eukaryota</taxon>
        <taxon>Amoebozoa</taxon>
        <taxon>Evosea</taxon>
        <taxon>Eumycetozoa</taxon>
        <taxon>Dictyostelia</taxon>
        <taxon>Acytosteliales</taxon>
        <taxon>Acytosteliaceae</taxon>
        <taxon>Heterostelium</taxon>
    </lineage>
</organism>
<feature type="domain" description="Pirin C-terminal" evidence="5">
    <location>
        <begin position="178"/>
        <end position="284"/>
    </location>
</feature>
<keyword evidence="2" id="KW-0408">Iron</keyword>
<accession>D3B665</accession>
<keyword evidence="7" id="KW-1185">Reference proteome</keyword>
<dbReference type="CDD" id="cd02909">
    <property type="entry name" value="cupin_pirin_N"/>
    <property type="match status" value="1"/>
</dbReference>
<evidence type="ECO:0000313" key="7">
    <source>
        <dbReference type="Proteomes" id="UP000001396"/>
    </source>
</evidence>
<feature type="binding site" evidence="2">
    <location>
        <position position="102"/>
    </location>
    <ligand>
        <name>Fe cation</name>
        <dbReference type="ChEBI" id="CHEBI:24875"/>
    </ligand>
</feature>
<dbReference type="PANTHER" id="PTHR13903:SF8">
    <property type="entry name" value="PIRIN"/>
    <property type="match status" value="1"/>
</dbReference>
<evidence type="ECO:0000313" key="6">
    <source>
        <dbReference type="EMBL" id="EFA83363.1"/>
    </source>
</evidence>
<feature type="binding site" evidence="2">
    <location>
        <position position="104"/>
    </location>
    <ligand>
        <name>Fe cation</name>
        <dbReference type="ChEBI" id="CHEBI:24875"/>
    </ligand>
</feature>
<comment type="similarity">
    <text evidence="1 3">Belongs to the pirin family.</text>
</comment>
<dbReference type="Pfam" id="PF05726">
    <property type="entry name" value="Pirin_C"/>
    <property type="match status" value="1"/>
</dbReference>